<protein>
    <submittedName>
        <fullName evidence="1">Uncharacterized protein</fullName>
    </submittedName>
</protein>
<evidence type="ECO:0000313" key="1">
    <source>
        <dbReference type="EMBL" id="MBE9403267.1"/>
    </source>
</evidence>
<reference evidence="1 2" key="1">
    <citation type="submission" date="2020-10" db="EMBL/GenBank/DDBJ databases">
        <title>Draft genome and description of Brachybacterium epidermidis sp nov.</title>
        <authorList>
            <person name="Boxberger M."/>
            <person name="La Scola B."/>
        </authorList>
    </citation>
    <scope>NUCLEOTIDE SEQUENCE [LARGE SCALE GENOMIC DNA]</scope>
    <source>
        <strain evidence="1 2">Marseille-Q2903</strain>
    </source>
</reference>
<dbReference type="RefSeq" id="WP_193865016.1">
    <property type="nucleotide sequence ID" value="NZ_JADEYR010000002.1"/>
</dbReference>
<sequence>MRGWRADVVAPAPAAGVSTVQTVLMDSLEKLMGRAEPRPASLIGGVHASGFLGERLSVQIAVRLEAGEGCADALADGAGERPAPRSAGMTAAVEVELLGDLAAHTTLSGAARAGLDPRPRGPR</sequence>
<evidence type="ECO:0000313" key="2">
    <source>
        <dbReference type="Proteomes" id="UP000644727"/>
    </source>
</evidence>
<dbReference type="EMBL" id="JADEYR010000002">
    <property type="protein sequence ID" value="MBE9403267.1"/>
    <property type="molecule type" value="Genomic_DNA"/>
</dbReference>
<organism evidence="1 2">
    <name type="scientific">Brachybacterium epidermidis</name>
    <dbReference type="NCBI Taxonomy" id="2781983"/>
    <lineage>
        <taxon>Bacteria</taxon>
        <taxon>Bacillati</taxon>
        <taxon>Actinomycetota</taxon>
        <taxon>Actinomycetes</taxon>
        <taxon>Micrococcales</taxon>
        <taxon>Dermabacteraceae</taxon>
        <taxon>Brachybacterium</taxon>
    </lineage>
</organism>
<name>A0ABR9VYJ8_9MICO</name>
<gene>
    <name evidence="1" type="ORF">IOE58_03360</name>
</gene>
<comment type="caution">
    <text evidence="1">The sequence shown here is derived from an EMBL/GenBank/DDBJ whole genome shotgun (WGS) entry which is preliminary data.</text>
</comment>
<keyword evidence="2" id="KW-1185">Reference proteome</keyword>
<proteinExistence type="predicted"/>
<accession>A0ABR9VYJ8</accession>
<dbReference type="Proteomes" id="UP000644727">
    <property type="component" value="Unassembled WGS sequence"/>
</dbReference>